<dbReference type="PANTHER" id="PTHR48090:SF7">
    <property type="entry name" value="RFBJ PROTEIN"/>
    <property type="match status" value="1"/>
</dbReference>
<sequence>MNAEPGRARGEGEARGPRPPEDEGDTARYSPPLPTLEAAPETSAKRKYVVEEVNRALVAAAGRPRTVLDVGCGIGVNGAAIKRTGARVTGVEIAPGSLARAGAVLDEVLAADITSDAAVREALGDRRFDLLLFADVLEHTADPLAVLCRFLPHLEEDGHVIVSLPNVAAWPVRLGLLAGRFEYEPSGILDDSHLRFFTRASAIRLVERAGLEVLRVEQNPMLVRAAKGLILSGLGAGEDPTDLARSLPYKAYQALVRPLEDVVANRAPGLLAFQHVIVARKPPRPRRMRLTVGMLTMDEEESVGALIGEIRKVAPDAEILCVDSSTRDRTPEIAAGLGARVLRQVPPRGHGPAMELLMYSAAARSELLIYLDCDFTYPVENIPVLRRLVEEEGADVVNCARTRTRPAAMPVPNYLANRAFAAMAHAMHGIPTSDVHSGMRAYRCSVIRAFDFDGEGDALPIDTLLFPAKCGYRVAEMPIDYNERVGASKLRKLAGTVWTMIRLLRALPVGDRLGDRYERR</sequence>
<dbReference type="InterPro" id="IPR029063">
    <property type="entry name" value="SAM-dependent_MTases_sf"/>
</dbReference>
<dbReference type="AlphaFoldDB" id="A0A150QV69"/>
<dbReference type="Proteomes" id="UP000075635">
    <property type="component" value="Unassembled WGS sequence"/>
</dbReference>
<organism evidence="3 4">
    <name type="scientific">Sorangium cellulosum</name>
    <name type="common">Polyangium cellulosum</name>
    <dbReference type="NCBI Taxonomy" id="56"/>
    <lineage>
        <taxon>Bacteria</taxon>
        <taxon>Pseudomonadati</taxon>
        <taxon>Myxococcota</taxon>
        <taxon>Polyangia</taxon>
        <taxon>Polyangiales</taxon>
        <taxon>Polyangiaceae</taxon>
        <taxon>Sorangium</taxon>
    </lineage>
</organism>
<evidence type="ECO:0000256" key="1">
    <source>
        <dbReference type="SAM" id="MobiDB-lite"/>
    </source>
</evidence>
<gene>
    <name evidence="3" type="ORF">BE17_33070</name>
</gene>
<dbReference type="SUPFAM" id="SSF53448">
    <property type="entry name" value="Nucleotide-diphospho-sugar transferases"/>
    <property type="match status" value="1"/>
</dbReference>
<proteinExistence type="predicted"/>
<evidence type="ECO:0000259" key="2">
    <source>
        <dbReference type="Pfam" id="PF00535"/>
    </source>
</evidence>
<evidence type="ECO:0000313" key="4">
    <source>
        <dbReference type="Proteomes" id="UP000075635"/>
    </source>
</evidence>
<dbReference type="Gene3D" id="3.90.550.10">
    <property type="entry name" value="Spore Coat Polysaccharide Biosynthesis Protein SpsA, Chain A"/>
    <property type="match status" value="1"/>
</dbReference>
<dbReference type="Pfam" id="PF13489">
    <property type="entry name" value="Methyltransf_23"/>
    <property type="match status" value="1"/>
</dbReference>
<dbReference type="InterPro" id="IPR050256">
    <property type="entry name" value="Glycosyltransferase_2"/>
</dbReference>
<dbReference type="Gene3D" id="3.40.50.150">
    <property type="entry name" value="Vaccinia Virus protein VP39"/>
    <property type="match status" value="1"/>
</dbReference>
<feature type="domain" description="Glycosyltransferase 2-like" evidence="2">
    <location>
        <begin position="292"/>
        <end position="448"/>
    </location>
</feature>
<accession>A0A150QV69</accession>
<dbReference type="InterPro" id="IPR001173">
    <property type="entry name" value="Glyco_trans_2-like"/>
</dbReference>
<dbReference type="InterPro" id="IPR029044">
    <property type="entry name" value="Nucleotide-diphossugar_trans"/>
</dbReference>
<reference evidence="3 4" key="1">
    <citation type="submission" date="2014-02" db="EMBL/GenBank/DDBJ databases">
        <title>The small core and large imbalanced accessory genome model reveals a collaborative survival strategy of Sorangium cellulosum strains in nature.</title>
        <authorList>
            <person name="Han K."/>
            <person name="Peng R."/>
            <person name="Blom J."/>
            <person name="Li Y.-Z."/>
        </authorList>
    </citation>
    <scope>NUCLEOTIDE SEQUENCE [LARGE SCALE GENOMIC DNA]</scope>
    <source>
        <strain evidence="3 4">So0011-07</strain>
    </source>
</reference>
<feature type="compositionally biased region" description="Basic and acidic residues" evidence="1">
    <location>
        <begin position="1"/>
        <end position="21"/>
    </location>
</feature>
<protein>
    <submittedName>
        <fullName evidence="3">Glycosyltransferase/SAM-binding domain-containing protein</fullName>
    </submittedName>
</protein>
<dbReference type="CDD" id="cd02440">
    <property type="entry name" value="AdoMet_MTases"/>
    <property type="match status" value="1"/>
</dbReference>
<evidence type="ECO:0000313" key="3">
    <source>
        <dbReference type="EMBL" id="KYF71536.1"/>
    </source>
</evidence>
<dbReference type="GO" id="GO:0016740">
    <property type="term" value="F:transferase activity"/>
    <property type="evidence" value="ECO:0007669"/>
    <property type="project" value="UniProtKB-KW"/>
</dbReference>
<dbReference type="SUPFAM" id="SSF53335">
    <property type="entry name" value="S-adenosyl-L-methionine-dependent methyltransferases"/>
    <property type="match status" value="1"/>
</dbReference>
<feature type="region of interest" description="Disordered" evidence="1">
    <location>
        <begin position="1"/>
        <end position="44"/>
    </location>
</feature>
<dbReference type="EMBL" id="JEMB01003517">
    <property type="protein sequence ID" value="KYF71536.1"/>
    <property type="molecule type" value="Genomic_DNA"/>
</dbReference>
<keyword evidence="3" id="KW-0808">Transferase</keyword>
<comment type="caution">
    <text evidence="3">The sequence shown here is derived from an EMBL/GenBank/DDBJ whole genome shotgun (WGS) entry which is preliminary data.</text>
</comment>
<name>A0A150QV69_SORCE</name>
<dbReference type="CDD" id="cd04179">
    <property type="entry name" value="DPM_DPG-synthase_like"/>
    <property type="match status" value="1"/>
</dbReference>
<dbReference type="Pfam" id="PF00535">
    <property type="entry name" value="Glycos_transf_2"/>
    <property type="match status" value="1"/>
</dbReference>
<dbReference type="PANTHER" id="PTHR48090">
    <property type="entry name" value="UNDECAPRENYL-PHOSPHATE 4-DEOXY-4-FORMAMIDO-L-ARABINOSE TRANSFERASE-RELATED"/>
    <property type="match status" value="1"/>
</dbReference>